<keyword evidence="4" id="KW-0804">Transcription</keyword>
<sequence>MTDQSSEDWLPTGWTVEVKVRRSGKKDKYYFAPSSRLRFSSKAEVSRYLKTHEISDPTPEQMKTEEISDPEPEQKKTEEISNPEPEQKQTQEISGHELEQKKTQEISDLEPEQKQTQDISEFEPAQKQTQDISDPEQEQKIRGSPKQSGKRKNVIVEEVIAQGLPPGWIKEIKVTKKGHKIRRDMFYTDPVSGYVFRSMKDVLRYLETGDLGRLAYKPKDNRSIDMELEDDNISPPAVAKKQKLALSSIGESIISDQNSKLDGMIKDEQILGTQHHSAAKCMPLSEHTDQLGQLDTFFRSSKLLETKDSEQIKGKNDSTESVFASAPVVGFLTSNQPSERKGTMHENEKTQLERFKPKNKKEYNLPRRASKRLAGLDVDPTLELKTSRARRVVGKLSGEAGASTPPSSSPGGMAHWESQQQGQLKAGMEAEINFSSSKSTKVLEESINSKHTFAEHTGKIERETKDDQKQESSAVLPVRNLAILEHAGMVEKVNQDNEKPDIPIDLPSMDLWSDPCIQFAIKTLTGVGVDSPKGTELLQVSNNRQQAKKVETAINGDKKQGCTAFLPSQDLAIPAEHAEKVGNNCKDYEKPGSPLDMDFGDLWRDPCIEFAVKTLTGAIPVDCVLDIQDSFQTQQSSSQFDAVENPSYRHQALVEPVLPQTANVSLQNAVLESLVTFNNNNNVRALCLVFSLRVCLILLITENIENLEPAGCGGVIRDENGHWIAGLSDESGLLPVSQRNCGASEMVLIWPATLISLRSLLNLMLMLTASHRLTQPSPRQHQPSPHLASASTSRRLASPRQRQHQPSPRLASPAPAVASPRQRQHQPNGK</sequence>
<reference evidence="8" key="1">
    <citation type="submission" date="2020-03" db="EMBL/GenBank/DDBJ databases">
        <title>Castanea mollissima Vanexum genome sequencing.</title>
        <authorList>
            <person name="Staton M."/>
        </authorList>
    </citation>
    <scope>NUCLEOTIDE SEQUENCE</scope>
    <source>
        <tissue evidence="8">Leaf</tissue>
    </source>
</reference>
<evidence type="ECO:0000256" key="2">
    <source>
        <dbReference type="ARBA" id="ARBA00023015"/>
    </source>
</evidence>
<dbReference type="Gene3D" id="3.30.890.10">
    <property type="entry name" value="Methyl-cpg-binding Protein 2, Chain A"/>
    <property type="match status" value="2"/>
</dbReference>
<dbReference type="Proteomes" id="UP000737018">
    <property type="component" value="Unassembled WGS sequence"/>
</dbReference>
<evidence type="ECO:0000313" key="9">
    <source>
        <dbReference type="Proteomes" id="UP000737018"/>
    </source>
</evidence>
<keyword evidence="5" id="KW-0539">Nucleus</keyword>
<dbReference type="SMART" id="SM00391">
    <property type="entry name" value="MBD"/>
    <property type="match status" value="1"/>
</dbReference>
<dbReference type="Pfam" id="PF01429">
    <property type="entry name" value="MBD"/>
    <property type="match status" value="2"/>
</dbReference>
<gene>
    <name evidence="8" type="ORF">CMV_015503</name>
</gene>
<dbReference type="PANTHER" id="PTHR34067">
    <property type="entry name" value="OS04G0193200 PROTEIN"/>
    <property type="match status" value="1"/>
</dbReference>
<dbReference type="AlphaFoldDB" id="A0A8J4QUF0"/>
<evidence type="ECO:0000313" key="8">
    <source>
        <dbReference type="EMBL" id="KAF3959706.1"/>
    </source>
</evidence>
<name>A0A8J4QUF0_9ROSI</name>
<keyword evidence="3" id="KW-0238">DNA-binding</keyword>
<feature type="domain" description="MBD" evidence="7">
    <location>
        <begin position="1"/>
        <end position="72"/>
    </location>
</feature>
<dbReference type="EMBL" id="JRKL02002270">
    <property type="protein sequence ID" value="KAF3959706.1"/>
    <property type="molecule type" value="Genomic_DNA"/>
</dbReference>
<feature type="compositionally biased region" description="Basic and acidic residues" evidence="6">
    <location>
        <begin position="62"/>
        <end position="115"/>
    </location>
</feature>
<evidence type="ECO:0000256" key="5">
    <source>
        <dbReference type="ARBA" id="ARBA00023242"/>
    </source>
</evidence>
<feature type="compositionally biased region" description="Low complexity" evidence="6">
    <location>
        <begin position="397"/>
        <end position="414"/>
    </location>
</feature>
<evidence type="ECO:0000256" key="4">
    <source>
        <dbReference type="ARBA" id="ARBA00023163"/>
    </source>
</evidence>
<proteinExistence type="predicted"/>
<accession>A0A8J4QUF0</accession>
<dbReference type="InterPro" id="IPR016177">
    <property type="entry name" value="DNA-bd_dom_sf"/>
</dbReference>
<comment type="subcellular location">
    <subcellularLocation>
        <location evidence="1">Nucleus</location>
    </subcellularLocation>
</comment>
<evidence type="ECO:0000256" key="6">
    <source>
        <dbReference type="SAM" id="MobiDB-lite"/>
    </source>
</evidence>
<feature type="region of interest" description="Disordered" evidence="6">
    <location>
        <begin position="774"/>
        <end position="830"/>
    </location>
</feature>
<comment type="caution">
    <text evidence="8">The sequence shown here is derived from an EMBL/GenBank/DDBJ whole genome shotgun (WGS) entry which is preliminary data.</text>
</comment>
<evidence type="ECO:0000259" key="7">
    <source>
        <dbReference type="PROSITE" id="PS50982"/>
    </source>
</evidence>
<organism evidence="8 9">
    <name type="scientific">Castanea mollissima</name>
    <name type="common">Chinese chestnut</name>
    <dbReference type="NCBI Taxonomy" id="60419"/>
    <lineage>
        <taxon>Eukaryota</taxon>
        <taxon>Viridiplantae</taxon>
        <taxon>Streptophyta</taxon>
        <taxon>Embryophyta</taxon>
        <taxon>Tracheophyta</taxon>
        <taxon>Spermatophyta</taxon>
        <taxon>Magnoliopsida</taxon>
        <taxon>eudicotyledons</taxon>
        <taxon>Gunneridae</taxon>
        <taxon>Pentapetalae</taxon>
        <taxon>rosids</taxon>
        <taxon>fabids</taxon>
        <taxon>Fagales</taxon>
        <taxon>Fagaceae</taxon>
        <taxon>Castanea</taxon>
    </lineage>
</organism>
<evidence type="ECO:0000256" key="1">
    <source>
        <dbReference type="ARBA" id="ARBA00004123"/>
    </source>
</evidence>
<dbReference type="CDD" id="cd00122">
    <property type="entry name" value="MBD"/>
    <property type="match status" value="1"/>
</dbReference>
<dbReference type="SUPFAM" id="SSF54171">
    <property type="entry name" value="DNA-binding domain"/>
    <property type="match status" value="2"/>
</dbReference>
<evidence type="ECO:0000256" key="3">
    <source>
        <dbReference type="ARBA" id="ARBA00023125"/>
    </source>
</evidence>
<keyword evidence="9" id="KW-1185">Reference proteome</keyword>
<dbReference type="InterPro" id="IPR038945">
    <property type="entry name" value="MBD13-like"/>
</dbReference>
<dbReference type="PROSITE" id="PS50982">
    <property type="entry name" value="MBD"/>
    <property type="match status" value="2"/>
</dbReference>
<feature type="compositionally biased region" description="Low complexity" evidence="6">
    <location>
        <begin position="775"/>
        <end position="798"/>
    </location>
</feature>
<dbReference type="GO" id="GO:0003677">
    <property type="term" value="F:DNA binding"/>
    <property type="evidence" value="ECO:0007669"/>
    <property type="project" value="UniProtKB-KW"/>
</dbReference>
<feature type="region of interest" description="Disordered" evidence="6">
    <location>
        <begin position="395"/>
        <end position="425"/>
    </location>
</feature>
<dbReference type="GO" id="GO:0005634">
    <property type="term" value="C:nucleus"/>
    <property type="evidence" value="ECO:0007669"/>
    <property type="project" value="UniProtKB-SubCell"/>
</dbReference>
<feature type="domain" description="MBD" evidence="7">
    <location>
        <begin position="154"/>
        <end position="231"/>
    </location>
</feature>
<dbReference type="PANTHER" id="PTHR34067:SF24">
    <property type="entry name" value="METHYL-CPG-BINDING DOMAIN-CONTAINING PROTEIN 13"/>
    <property type="match status" value="1"/>
</dbReference>
<protein>
    <recommendedName>
        <fullName evidence="7">MBD domain-containing protein</fullName>
    </recommendedName>
</protein>
<feature type="region of interest" description="Disordered" evidence="6">
    <location>
        <begin position="50"/>
        <end position="151"/>
    </location>
</feature>
<dbReference type="InterPro" id="IPR001739">
    <property type="entry name" value="Methyl_CpG_DNA-bd"/>
</dbReference>
<dbReference type="OrthoDB" id="10072024at2759"/>
<keyword evidence="2" id="KW-0805">Transcription regulation</keyword>